<gene>
    <name evidence="1" type="ORF">EB235_32895</name>
</gene>
<dbReference type="Pfam" id="PF14356">
    <property type="entry name" value="DUF4403"/>
    <property type="match status" value="1"/>
</dbReference>
<sequence length="557" mass="58848">MSMTARTRPDTKLRVAHFAAAARRFAPGLLILVGVSGCEKNLFQAPPHGGTADVPPAPVSDSVLTLLAQIPYETLVQAAQSKIPQSVPVQGDGQIGCVGIPHINPGHVGHHTECRWIGVRICAEVPDITAPSLGTTNQCAEYHWHADIKTDGPLVVAQAGNGVHVEQPLFVSGQAGVGGDLAKLLSLSGKNFEARLVPGVDLQLDMNDKWCPVLTGTPTGRWVSSASVEVVGKNCLGFDFGSLGHPEVCAGPINLGLADVLNGQINDHRAKIQDAITKALPCGALRSKVEAQWHAIAIKIDRPDSTPVYLNIVPTAASFSGLVGEAQGMKMTVRVAAKTSLAAEPVATQSLSLPPLGKTSADRSQADITVQAAAPYGLLLDELSKNLKGRDFQQQTPAGAVDVKVEDVDLYPSASSVVVGLKVQAKLPGEFLNTTGWVYLSGLPRVEKTGTAISINELHFATVLDNAFWKAAQSLFETQILADLEAHSRVDLNKQFNDASDEILKAVHNTNVPGLKISADTPSIELLDITVGPKNLIASARLKMNFDMALSADLVGQ</sequence>
<protein>
    <submittedName>
        <fullName evidence="1">DUF4403 family protein</fullName>
    </submittedName>
</protein>
<dbReference type="AlphaFoldDB" id="A0A6M7WUB6"/>
<dbReference type="InterPro" id="IPR025515">
    <property type="entry name" value="DUF4403"/>
</dbReference>
<dbReference type="EMBL" id="CP033367">
    <property type="protein sequence ID" value="QKD05687.1"/>
    <property type="molecule type" value="Genomic_DNA"/>
</dbReference>
<organism evidence="1 2">
    <name type="scientific">Mesorhizobium loti R88b</name>
    <dbReference type="NCBI Taxonomy" id="935548"/>
    <lineage>
        <taxon>Bacteria</taxon>
        <taxon>Pseudomonadati</taxon>
        <taxon>Pseudomonadota</taxon>
        <taxon>Alphaproteobacteria</taxon>
        <taxon>Hyphomicrobiales</taxon>
        <taxon>Phyllobacteriaceae</taxon>
        <taxon>Mesorhizobium</taxon>
    </lineage>
</organism>
<evidence type="ECO:0000313" key="2">
    <source>
        <dbReference type="Proteomes" id="UP000503017"/>
    </source>
</evidence>
<reference evidence="1 2" key="1">
    <citation type="submission" date="2018-10" db="EMBL/GenBank/DDBJ databases">
        <authorList>
            <person name="Perry B.J."/>
            <person name="Sullivan J.T."/>
            <person name="Murphy R.J.T."/>
            <person name="Ramsay J.P."/>
            <person name="Ronson C.W."/>
        </authorList>
    </citation>
    <scope>NUCLEOTIDE SEQUENCE [LARGE SCALE GENOMIC DNA]</scope>
    <source>
        <strain evidence="1 2">R88b</strain>
    </source>
</reference>
<accession>A0A6M7WUB6</accession>
<proteinExistence type="predicted"/>
<evidence type="ECO:0000313" key="1">
    <source>
        <dbReference type="EMBL" id="QKD05687.1"/>
    </source>
</evidence>
<dbReference type="Proteomes" id="UP000503017">
    <property type="component" value="Chromosome"/>
</dbReference>
<name>A0A6M7WUB6_RHILI</name>